<evidence type="ECO:0000256" key="1">
    <source>
        <dbReference type="SAM" id="MobiDB-lite"/>
    </source>
</evidence>
<dbReference type="InterPro" id="IPR022793">
    <property type="entry name" value="Rrn10"/>
</dbReference>
<reference evidence="2" key="1">
    <citation type="journal article" date="2020" name="Stud. Mycol.">
        <title>101 Dothideomycetes genomes: a test case for predicting lifestyles and emergence of pathogens.</title>
        <authorList>
            <person name="Haridas S."/>
            <person name="Albert R."/>
            <person name="Binder M."/>
            <person name="Bloem J."/>
            <person name="Labutti K."/>
            <person name="Salamov A."/>
            <person name="Andreopoulos B."/>
            <person name="Baker S."/>
            <person name="Barry K."/>
            <person name="Bills G."/>
            <person name="Bluhm B."/>
            <person name="Cannon C."/>
            <person name="Castanera R."/>
            <person name="Culley D."/>
            <person name="Daum C."/>
            <person name="Ezra D."/>
            <person name="Gonzalez J."/>
            <person name="Henrissat B."/>
            <person name="Kuo A."/>
            <person name="Liang C."/>
            <person name="Lipzen A."/>
            <person name="Lutzoni F."/>
            <person name="Magnuson J."/>
            <person name="Mondo S."/>
            <person name="Nolan M."/>
            <person name="Ohm R."/>
            <person name="Pangilinan J."/>
            <person name="Park H.-J."/>
            <person name="Ramirez L."/>
            <person name="Alfaro M."/>
            <person name="Sun H."/>
            <person name="Tritt A."/>
            <person name="Yoshinaga Y."/>
            <person name="Zwiers L.-H."/>
            <person name="Turgeon B."/>
            <person name="Goodwin S."/>
            <person name="Spatafora J."/>
            <person name="Crous P."/>
            <person name="Grigoriev I."/>
        </authorList>
    </citation>
    <scope>NUCLEOTIDE SEQUENCE</scope>
    <source>
        <strain evidence="2">CBS 183.55</strain>
    </source>
</reference>
<proteinExistence type="predicted"/>
<feature type="region of interest" description="Disordered" evidence="1">
    <location>
        <begin position="146"/>
        <end position="195"/>
    </location>
</feature>
<gene>
    <name evidence="2" type="ORF">M421DRAFT_124581</name>
</gene>
<dbReference type="GeneID" id="54344968"/>
<name>A0A6A5RMF8_9PLEO</name>
<dbReference type="PANTHER" id="PTHR28054:SF1">
    <property type="entry name" value="RNA POLYMERASE I-SPECIFIC TRANSCRIPTION INITIATION FACTOR RRN10"/>
    <property type="match status" value="1"/>
</dbReference>
<dbReference type="EMBL" id="ML978965">
    <property type="protein sequence ID" value="KAF1929591.1"/>
    <property type="molecule type" value="Genomic_DNA"/>
</dbReference>
<evidence type="ECO:0000313" key="3">
    <source>
        <dbReference type="Proteomes" id="UP000800082"/>
    </source>
</evidence>
<evidence type="ECO:0000313" key="2">
    <source>
        <dbReference type="EMBL" id="KAF1929591.1"/>
    </source>
</evidence>
<dbReference type="Proteomes" id="UP000800082">
    <property type="component" value="Unassembled WGS sequence"/>
</dbReference>
<dbReference type="OrthoDB" id="2565191at2759"/>
<keyword evidence="3" id="KW-1185">Reference proteome</keyword>
<protein>
    <submittedName>
        <fullName evidence="2">Uncharacterized protein</fullName>
    </submittedName>
</protein>
<dbReference type="AlphaFoldDB" id="A0A6A5RMF8"/>
<accession>A0A6A5RMF8</accession>
<dbReference type="RefSeq" id="XP_033449839.1">
    <property type="nucleotide sequence ID" value="XM_033587322.1"/>
</dbReference>
<dbReference type="PANTHER" id="PTHR28054">
    <property type="entry name" value="RNA POLYMERASE I-SPECIFIC TRANSCRIPTION INITIATION FACTOR RRN10"/>
    <property type="match status" value="1"/>
</dbReference>
<sequence>MSTMQLQVIAPRKVCEYVVNNGEGRVTQAGLVGNVRDVKSSRQPLRPDEVLFKQANAPVRYEETDYYNAHTRLPGDQRLPDGELLAAIHAYVSKLYSRTTEGDSQPAWKCMDETALIAFGILMEETAREVLGETGDFAFVEAADEEEERIFGQGSEDEKNDTGSFISRDVSQEASAEADSESSSDYSRVSTEDSD</sequence>
<organism evidence="2 3">
    <name type="scientific">Didymella exigua CBS 183.55</name>
    <dbReference type="NCBI Taxonomy" id="1150837"/>
    <lineage>
        <taxon>Eukaryota</taxon>
        <taxon>Fungi</taxon>
        <taxon>Dikarya</taxon>
        <taxon>Ascomycota</taxon>
        <taxon>Pezizomycotina</taxon>
        <taxon>Dothideomycetes</taxon>
        <taxon>Pleosporomycetidae</taxon>
        <taxon>Pleosporales</taxon>
        <taxon>Pleosporineae</taxon>
        <taxon>Didymellaceae</taxon>
        <taxon>Didymella</taxon>
    </lineage>
</organism>
<dbReference type="GO" id="GO:0006360">
    <property type="term" value="P:transcription by RNA polymerase I"/>
    <property type="evidence" value="ECO:0007669"/>
    <property type="project" value="InterPro"/>
</dbReference>